<evidence type="ECO:0000313" key="2">
    <source>
        <dbReference type="EMBL" id="SOD65618.1"/>
    </source>
</evidence>
<dbReference type="RefSeq" id="WP_097113507.1">
    <property type="nucleotide sequence ID" value="NZ_CP083931.1"/>
</dbReference>
<sequence length="320" mass="37693">MKPTISLIVPCYNVQDHVQPALQSILDNISATDHARLQVLIVNDGSTDQTLEKIEQFIAEKWYSTIRHHIITQENAGLSAARNAGMAQATGDYWLFLDSDDIFINQALDKIIAAIGQHAPDIIEFDAVKFRNHHWENKGLYADYFPQTENLPLAAHRLRAFEENRWYVWSRCYHKKLFENQIFEYSKLFEDMMTVPYLYLAAQHIFRLPENLIGYRQRDNSIVASLSHRHLRDIFYGVEKAMAAETRYPEFKTELTVLQYKNWRLIVAESIKRFLKTRDWAYLQDVQTYRAQMRHNFGRDYGWQFGYFGGVLMKKLLKKV</sequence>
<reference evidence="2 3" key="1">
    <citation type="submission" date="2017-09" db="EMBL/GenBank/DDBJ databases">
        <authorList>
            <person name="Ehlers B."/>
            <person name="Leendertz F.H."/>
        </authorList>
    </citation>
    <scope>NUCLEOTIDE SEQUENCE [LARGE SCALE GENOMIC DNA]</scope>
    <source>
        <strain evidence="2 3">DSM 16848</strain>
    </source>
</reference>
<dbReference type="AlphaFoldDB" id="A0A286E3W5"/>
<dbReference type="EMBL" id="OCNF01000002">
    <property type="protein sequence ID" value="SOD65618.1"/>
    <property type="molecule type" value="Genomic_DNA"/>
</dbReference>
<dbReference type="GO" id="GO:0016758">
    <property type="term" value="F:hexosyltransferase activity"/>
    <property type="evidence" value="ECO:0007669"/>
    <property type="project" value="UniProtKB-ARBA"/>
</dbReference>
<dbReference type="CDD" id="cd00761">
    <property type="entry name" value="Glyco_tranf_GTA_type"/>
    <property type="match status" value="1"/>
</dbReference>
<dbReference type="Gene3D" id="3.90.550.10">
    <property type="entry name" value="Spore Coat Polysaccharide Biosynthesis Protein SpsA, Chain A"/>
    <property type="match status" value="1"/>
</dbReference>
<dbReference type="PANTHER" id="PTHR22916:SF3">
    <property type="entry name" value="UDP-GLCNAC:BETAGAL BETA-1,3-N-ACETYLGLUCOSAMINYLTRANSFERASE-LIKE PROTEIN 1"/>
    <property type="match status" value="1"/>
</dbReference>
<evidence type="ECO:0000259" key="1">
    <source>
        <dbReference type="Pfam" id="PF00535"/>
    </source>
</evidence>
<dbReference type="PANTHER" id="PTHR22916">
    <property type="entry name" value="GLYCOSYLTRANSFERASE"/>
    <property type="match status" value="1"/>
</dbReference>
<dbReference type="SUPFAM" id="SSF53448">
    <property type="entry name" value="Nucleotide-diphospho-sugar transferases"/>
    <property type="match status" value="1"/>
</dbReference>
<accession>A0A286E3W5</accession>
<protein>
    <submittedName>
        <fullName evidence="2">Glycosyltransferase involved in cell wall bisynthesis</fullName>
    </submittedName>
</protein>
<name>A0A286E3W5_9NEIS</name>
<keyword evidence="3" id="KW-1185">Reference proteome</keyword>
<feature type="domain" description="Glycosyltransferase 2-like" evidence="1">
    <location>
        <begin position="6"/>
        <end position="131"/>
    </location>
</feature>
<proteinExistence type="predicted"/>
<dbReference type="Pfam" id="PF00535">
    <property type="entry name" value="Glycos_transf_2"/>
    <property type="match status" value="1"/>
</dbReference>
<dbReference type="Proteomes" id="UP000219669">
    <property type="component" value="Unassembled WGS sequence"/>
</dbReference>
<dbReference type="OrthoDB" id="8553932at2"/>
<evidence type="ECO:0000313" key="3">
    <source>
        <dbReference type="Proteomes" id="UP000219669"/>
    </source>
</evidence>
<gene>
    <name evidence="2" type="ORF">SAMN02746062_00353</name>
</gene>
<organism evidence="2 3">
    <name type="scientific">Alysiella filiformis DSM 16848</name>
    <dbReference type="NCBI Taxonomy" id="1120981"/>
    <lineage>
        <taxon>Bacteria</taxon>
        <taxon>Pseudomonadati</taxon>
        <taxon>Pseudomonadota</taxon>
        <taxon>Betaproteobacteria</taxon>
        <taxon>Neisseriales</taxon>
        <taxon>Neisseriaceae</taxon>
        <taxon>Alysiella</taxon>
    </lineage>
</organism>
<keyword evidence="2" id="KW-0808">Transferase</keyword>
<dbReference type="InterPro" id="IPR029044">
    <property type="entry name" value="Nucleotide-diphossugar_trans"/>
</dbReference>
<dbReference type="InterPro" id="IPR001173">
    <property type="entry name" value="Glyco_trans_2-like"/>
</dbReference>